<reference evidence="6" key="1">
    <citation type="journal article" date="2019" name="Int. J. Syst. Evol. Microbiol.">
        <title>The Global Catalogue of Microorganisms (GCM) 10K type strain sequencing project: providing services to taxonomists for standard genome sequencing and annotation.</title>
        <authorList>
            <consortium name="The Broad Institute Genomics Platform"/>
            <consortium name="The Broad Institute Genome Sequencing Center for Infectious Disease"/>
            <person name="Wu L."/>
            <person name="Ma J."/>
        </authorList>
    </citation>
    <scope>NUCLEOTIDE SEQUENCE [LARGE SCALE GENOMIC DNA]</scope>
    <source>
        <strain evidence="6">CGMCC 1.12286</strain>
    </source>
</reference>
<dbReference type="InterPro" id="IPR003833">
    <property type="entry name" value="CT_C_D"/>
</dbReference>
<dbReference type="GO" id="GO:0017168">
    <property type="term" value="F:5-oxoprolinase (ATP-hydrolyzing) activity"/>
    <property type="evidence" value="ECO:0007669"/>
    <property type="project" value="UniProtKB-EC"/>
</dbReference>
<dbReference type="PANTHER" id="PTHR34698">
    <property type="entry name" value="5-OXOPROLINASE SUBUNIT B"/>
    <property type="match status" value="1"/>
</dbReference>
<keyword evidence="3" id="KW-0067">ATP-binding</keyword>
<name>A0ABW4JIP6_9BACL</name>
<evidence type="ECO:0000313" key="6">
    <source>
        <dbReference type="Proteomes" id="UP001597079"/>
    </source>
</evidence>
<feature type="domain" description="Carboxyltransferase" evidence="4">
    <location>
        <begin position="8"/>
        <end position="212"/>
    </location>
</feature>
<dbReference type="Proteomes" id="UP001597079">
    <property type="component" value="Unassembled WGS sequence"/>
</dbReference>
<dbReference type="EC" id="3.5.2.9" evidence="5"/>
<dbReference type="InterPro" id="IPR029000">
    <property type="entry name" value="Cyclophilin-like_dom_sf"/>
</dbReference>
<dbReference type="Pfam" id="PF02682">
    <property type="entry name" value="CT_C_D"/>
    <property type="match status" value="1"/>
</dbReference>
<keyword evidence="2 5" id="KW-0378">Hydrolase</keyword>
<evidence type="ECO:0000259" key="4">
    <source>
        <dbReference type="SMART" id="SM00796"/>
    </source>
</evidence>
<organism evidence="5 6">
    <name type="scientific">Alicyclobacillus fodiniaquatilis</name>
    <dbReference type="NCBI Taxonomy" id="1661150"/>
    <lineage>
        <taxon>Bacteria</taxon>
        <taxon>Bacillati</taxon>
        <taxon>Bacillota</taxon>
        <taxon>Bacilli</taxon>
        <taxon>Bacillales</taxon>
        <taxon>Alicyclobacillaceae</taxon>
        <taxon>Alicyclobacillus</taxon>
    </lineage>
</organism>
<dbReference type="PANTHER" id="PTHR34698:SF2">
    <property type="entry name" value="5-OXOPROLINASE SUBUNIT B"/>
    <property type="match status" value="1"/>
</dbReference>
<evidence type="ECO:0000256" key="2">
    <source>
        <dbReference type="ARBA" id="ARBA00022801"/>
    </source>
</evidence>
<dbReference type="SUPFAM" id="SSF160467">
    <property type="entry name" value="PH0987 N-terminal domain-like"/>
    <property type="match status" value="1"/>
</dbReference>
<evidence type="ECO:0000256" key="3">
    <source>
        <dbReference type="ARBA" id="ARBA00022840"/>
    </source>
</evidence>
<comment type="caution">
    <text evidence="5">The sequence shown here is derived from an EMBL/GenBank/DDBJ whole genome shotgun (WGS) entry which is preliminary data.</text>
</comment>
<gene>
    <name evidence="5" type="primary">pxpB</name>
    <name evidence="5" type="ORF">ACFSB2_14165</name>
</gene>
<dbReference type="InterPro" id="IPR010016">
    <property type="entry name" value="PxpB"/>
</dbReference>
<sequence length="237" mass="25548">MMPVVSTLSFQPMGDAAVLMRFPQSVQGISDPAIRMSRQLDGVDCPGVIEWSIGYHCLAVYFDPLVVDLAAVTAWLEIAYGEICAASSKKGEPDAAVVEIPVCYGGVHGPDLTEVAVHTGLAAQEVIHRHQQPLYRVVMIGFAPGFPYLSGMDQTLATPRKATPRLKIAAGAVGIAGKQTGVYPFSTPGGWQIIGRTPLPLFDVNASPPTSLRPGDYVRFSAISEEEYDVLRQQHNR</sequence>
<keyword evidence="6" id="KW-1185">Reference proteome</keyword>
<evidence type="ECO:0000313" key="5">
    <source>
        <dbReference type="EMBL" id="MFD1675844.1"/>
    </source>
</evidence>
<evidence type="ECO:0000256" key="1">
    <source>
        <dbReference type="ARBA" id="ARBA00022741"/>
    </source>
</evidence>
<dbReference type="EMBL" id="JBHUCX010000035">
    <property type="protein sequence ID" value="MFD1675844.1"/>
    <property type="molecule type" value="Genomic_DNA"/>
</dbReference>
<dbReference type="SUPFAM" id="SSF50891">
    <property type="entry name" value="Cyclophilin-like"/>
    <property type="match status" value="1"/>
</dbReference>
<keyword evidence="1" id="KW-0547">Nucleotide-binding</keyword>
<proteinExistence type="predicted"/>
<protein>
    <submittedName>
        <fullName evidence="5">5-oxoprolinase subunit PxpB</fullName>
        <ecNumber evidence="5">3.5.2.9</ecNumber>
    </submittedName>
</protein>
<dbReference type="Gene3D" id="2.40.100.10">
    <property type="entry name" value="Cyclophilin-like"/>
    <property type="match status" value="1"/>
</dbReference>
<accession>A0ABW4JIP6</accession>
<dbReference type="SMART" id="SM00796">
    <property type="entry name" value="AHS1"/>
    <property type="match status" value="1"/>
</dbReference>
<dbReference type="Gene3D" id="3.30.1360.40">
    <property type="match status" value="1"/>
</dbReference>
<dbReference type="RefSeq" id="WP_377943724.1">
    <property type="nucleotide sequence ID" value="NZ_JBHUCX010000035.1"/>
</dbReference>
<dbReference type="NCBIfam" id="TIGR00370">
    <property type="entry name" value="5-oxoprolinase subunit PxpB"/>
    <property type="match status" value="1"/>
</dbReference>